<dbReference type="PIRSF" id="PIRSF004983">
    <property type="entry name" value="MenD"/>
    <property type="match status" value="1"/>
</dbReference>
<keyword evidence="4 6" id="KW-0786">Thiamine pyrophosphate</keyword>
<comment type="similarity">
    <text evidence="6">Belongs to the TPP enzyme family. MenD subfamily.</text>
</comment>
<evidence type="ECO:0000313" key="10">
    <source>
        <dbReference type="Proteomes" id="UP000198820"/>
    </source>
</evidence>
<dbReference type="GO" id="GO:0030145">
    <property type="term" value="F:manganese ion binding"/>
    <property type="evidence" value="ECO:0007669"/>
    <property type="project" value="UniProtKB-UniRule"/>
</dbReference>
<dbReference type="InterPro" id="IPR012001">
    <property type="entry name" value="Thiamin_PyroP_enz_TPP-bd_dom"/>
</dbReference>
<feature type="domain" description="Thiamine pyrophosphate enzyme TPP-binding" evidence="7">
    <location>
        <begin position="411"/>
        <end position="551"/>
    </location>
</feature>
<dbReference type="STRING" id="908615.SAMN05421540_10351"/>
<evidence type="ECO:0000256" key="3">
    <source>
        <dbReference type="ARBA" id="ARBA00022842"/>
    </source>
</evidence>
<gene>
    <name evidence="6" type="primary">menD</name>
    <name evidence="9" type="ORF">SAMN05421540_10351</name>
</gene>
<dbReference type="GO" id="GO:0030976">
    <property type="term" value="F:thiamine pyrophosphate binding"/>
    <property type="evidence" value="ECO:0007669"/>
    <property type="project" value="UniProtKB-UniRule"/>
</dbReference>
<evidence type="ECO:0000259" key="7">
    <source>
        <dbReference type="Pfam" id="PF02775"/>
    </source>
</evidence>
<dbReference type="Pfam" id="PF02776">
    <property type="entry name" value="TPP_enzyme_N"/>
    <property type="match status" value="1"/>
</dbReference>
<dbReference type="InterPro" id="IPR029061">
    <property type="entry name" value="THDP-binding"/>
</dbReference>
<dbReference type="PANTHER" id="PTHR42916">
    <property type="entry name" value="2-SUCCINYL-5-ENOLPYRUVYL-6-HYDROXY-3-CYCLOHEXENE-1-CARBOXYLATE SYNTHASE"/>
    <property type="match status" value="1"/>
</dbReference>
<comment type="catalytic activity">
    <reaction evidence="6">
        <text>isochorismate + 2-oxoglutarate + H(+) = 5-enolpyruvoyl-6-hydroxy-2-succinyl-cyclohex-3-ene-1-carboxylate + CO2</text>
        <dbReference type="Rhea" id="RHEA:25593"/>
        <dbReference type="ChEBI" id="CHEBI:15378"/>
        <dbReference type="ChEBI" id="CHEBI:16526"/>
        <dbReference type="ChEBI" id="CHEBI:16810"/>
        <dbReference type="ChEBI" id="CHEBI:29780"/>
        <dbReference type="ChEBI" id="CHEBI:58818"/>
        <dbReference type="EC" id="2.2.1.9"/>
    </reaction>
</comment>
<comment type="pathway">
    <text evidence="6">Quinol/quinone metabolism; menaquinone biosynthesis.</text>
</comment>
<dbReference type="Gene3D" id="3.40.50.970">
    <property type="match status" value="2"/>
</dbReference>
<dbReference type="InterPro" id="IPR004433">
    <property type="entry name" value="MenaQ_synth_MenD"/>
</dbReference>
<dbReference type="EMBL" id="FNQF01000003">
    <property type="protein sequence ID" value="SEA07281.1"/>
    <property type="molecule type" value="Genomic_DNA"/>
</dbReference>
<keyword evidence="1 6" id="KW-0808">Transferase</keyword>
<organism evidence="9 10">
    <name type="scientific">Psychroflexus halocasei</name>
    <dbReference type="NCBI Taxonomy" id="908615"/>
    <lineage>
        <taxon>Bacteria</taxon>
        <taxon>Pseudomonadati</taxon>
        <taxon>Bacteroidota</taxon>
        <taxon>Flavobacteriia</taxon>
        <taxon>Flavobacteriales</taxon>
        <taxon>Flavobacteriaceae</taxon>
        <taxon>Psychroflexus</taxon>
    </lineage>
</organism>
<dbReference type="HAMAP" id="MF_01659">
    <property type="entry name" value="MenD"/>
    <property type="match status" value="1"/>
</dbReference>
<keyword evidence="6" id="KW-0474">Menaquinone biosynthesis</keyword>
<comment type="cofactor">
    <cofactor evidence="6">
        <name>Mg(2+)</name>
        <dbReference type="ChEBI" id="CHEBI:18420"/>
    </cofactor>
    <cofactor evidence="6">
        <name>Mn(2+)</name>
        <dbReference type="ChEBI" id="CHEBI:29035"/>
    </cofactor>
</comment>
<dbReference type="EC" id="2.2.1.9" evidence="6"/>
<dbReference type="CDD" id="cd07037">
    <property type="entry name" value="TPP_PYR_MenD"/>
    <property type="match status" value="1"/>
</dbReference>
<comment type="pathway">
    <text evidence="6">Quinol/quinone metabolism; 1,4-dihydroxy-2-naphthoate biosynthesis; 1,4-dihydroxy-2-naphthoate from chorismate: step 2/7.</text>
</comment>
<evidence type="ECO:0000256" key="1">
    <source>
        <dbReference type="ARBA" id="ARBA00022679"/>
    </source>
</evidence>
<evidence type="ECO:0000256" key="6">
    <source>
        <dbReference type="HAMAP-Rule" id="MF_01659"/>
    </source>
</evidence>
<sequence>MTDQIFSSIPTAQLIVEYCKRYSILDVVISPGSRNAPLTIGFSNDKTIQTYSVVDERCAAFFALGIAQKKGKPVAVICTSGSAVANYYPAVTEAYYSNIPLVVISADRPKHLIDIGDGQTIQQENFFQNHVCSSANLKDDTYQDASKSPLSFNSEKLKTTLAKCLENSLPIHINAAFDEPLYHTENAILPEVKAELEAVQIRHLESLDDQEEFVNNWNSAKRKLVLIGVNHSAHIDEEILDMLANDPSVIVMTEVTSNAAHKDFFQSIDSILAPIEKSENKDELFKKLQPDMLITMGGMLVSKKIKKYLREYQPKQHYHIGENKALDTFFCSPKHLKIKINSFFKNVLKDLEIVNSDYFKFWNPLKLETDQLLENYVKEIEYSDFKVFSQLFAHFPEHENVHFANSSTVRYANLFDARKKINAFSNRGTSGIDGSTSTSIGYAVASQQPTTLITGDLSFFYDSNALWNQYIPSDFKIIVINNSGGGIFRILPGDKENQYFQKYFETRHQLTAEHLSKMYNFNYAKVDNMKDLENTLPQFFSQKDNPQLLEIMTPTEVNDKVLLDFFNYLLPVFDGEF</sequence>
<dbReference type="UniPathway" id="UPA01057">
    <property type="reaction ID" value="UER00164"/>
</dbReference>
<evidence type="ECO:0000256" key="4">
    <source>
        <dbReference type="ARBA" id="ARBA00023052"/>
    </source>
</evidence>
<comment type="cofactor">
    <cofactor evidence="6">
        <name>thiamine diphosphate</name>
        <dbReference type="ChEBI" id="CHEBI:58937"/>
    </cofactor>
    <text evidence="6">Binds 1 thiamine pyrophosphate per subunit.</text>
</comment>
<protein>
    <recommendedName>
        <fullName evidence="6">2-succinyl-5-enolpyruvyl-6-hydroxy-3-cyclohexene-1-carboxylate synthase</fullName>
        <shortName evidence="6">SEPHCHC synthase</shortName>
        <ecNumber evidence="6">2.2.1.9</ecNumber>
    </recommendedName>
    <alternativeName>
        <fullName evidence="6">Menaquinone biosynthesis protein MenD</fullName>
    </alternativeName>
</protein>
<evidence type="ECO:0000256" key="5">
    <source>
        <dbReference type="ARBA" id="ARBA00023211"/>
    </source>
</evidence>
<dbReference type="GO" id="GO:0000287">
    <property type="term" value="F:magnesium ion binding"/>
    <property type="evidence" value="ECO:0007669"/>
    <property type="project" value="UniProtKB-UniRule"/>
</dbReference>
<dbReference type="NCBIfam" id="TIGR00173">
    <property type="entry name" value="menD"/>
    <property type="match status" value="1"/>
</dbReference>
<dbReference type="GO" id="GO:0070204">
    <property type="term" value="F:2-succinyl-5-enolpyruvyl-6-hydroxy-3-cyclohexene-1-carboxylic-acid synthase activity"/>
    <property type="evidence" value="ECO:0007669"/>
    <property type="project" value="UniProtKB-UniRule"/>
</dbReference>
<evidence type="ECO:0000259" key="8">
    <source>
        <dbReference type="Pfam" id="PF02776"/>
    </source>
</evidence>
<keyword evidence="10" id="KW-1185">Reference proteome</keyword>
<comment type="function">
    <text evidence="6">Catalyzes the thiamine diphosphate-dependent decarboxylation of 2-oxoglutarate and the subsequent addition of the resulting succinic semialdehyde-thiamine pyrophosphate anion to isochorismate to yield 2-succinyl-5-enolpyruvyl-6-hydroxy-3-cyclohexene-1-carboxylate (SEPHCHC).</text>
</comment>
<evidence type="ECO:0000313" key="9">
    <source>
        <dbReference type="EMBL" id="SEA07281.1"/>
    </source>
</evidence>
<dbReference type="AlphaFoldDB" id="A0A1H3Y8C0"/>
<proteinExistence type="inferred from homology"/>
<name>A0A1H3Y8C0_9FLAO</name>
<keyword evidence="2 6" id="KW-0479">Metal-binding</keyword>
<dbReference type="Proteomes" id="UP000198820">
    <property type="component" value="Unassembled WGS sequence"/>
</dbReference>
<keyword evidence="5 6" id="KW-0464">Manganese</keyword>
<evidence type="ECO:0000256" key="2">
    <source>
        <dbReference type="ARBA" id="ARBA00022723"/>
    </source>
</evidence>
<feature type="domain" description="Thiamine pyrophosphate enzyme N-terminal TPP-binding" evidence="8">
    <location>
        <begin position="11"/>
        <end position="123"/>
    </location>
</feature>
<reference evidence="9 10" key="1">
    <citation type="submission" date="2016-10" db="EMBL/GenBank/DDBJ databases">
        <authorList>
            <person name="de Groot N.N."/>
        </authorList>
    </citation>
    <scope>NUCLEOTIDE SEQUENCE [LARGE SCALE GENOMIC DNA]</scope>
    <source>
        <strain evidence="9 10">DSM 23581</strain>
    </source>
</reference>
<dbReference type="SUPFAM" id="SSF52518">
    <property type="entry name" value="Thiamin diphosphate-binding fold (THDP-binding)"/>
    <property type="match status" value="2"/>
</dbReference>
<keyword evidence="3 6" id="KW-0460">Magnesium</keyword>
<dbReference type="PANTHER" id="PTHR42916:SF1">
    <property type="entry name" value="PROTEIN PHYLLO, CHLOROPLASTIC"/>
    <property type="match status" value="1"/>
</dbReference>
<dbReference type="RefSeq" id="WP_093240264.1">
    <property type="nucleotide sequence ID" value="NZ_FNQF01000003.1"/>
</dbReference>
<dbReference type="GO" id="GO:0009234">
    <property type="term" value="P:menaquinone biosynthetic process"/>
    <property type="evidence" value="ECO:0007669"/>
    <property type="project" value="UniProtKB-UniRule"/>
</dbReference>
<dbReference type="CDD" id="cd02009">
    <property type="entry name" value="TPP_SHCHC_synthase"/>
    <property type="match status" value="1"/>
</dbReference>
<accession>A0A1H3Y8C0</accession>
<dbReference type="Pfam" id="PF02775">
    <property type="entry name" value="TPP_enzyme_C"/>
    <property type="match status" value="1"/>
</dbReference>
<dbReference type="Gene3D" id="3.40.50.1220">
    <property type="entry name" value="TPP-binding domain"/>
    <property type="match status" value="1"/>
</dbReference>
<dbReference type="InterPro" id="IPR011766">
    <property type="entry name" value="TPP_enzyme_TPP-bd"/>
</dbReference>
<dbReference type="UniPathway" id="UPA00079"/>
<comment type="subunit">
    <text evidence="6">Homodimer.</text>
</comment>